<keyword evidence="3 6" id="KW-0067">ATP-binding</keyword>
<dbReference type="FunFam" id="3.40.50.300:FF:001119">
    <property type="entry name" value="Iron-sulfur cluster carrier protein"/>
    <property type="match status" value="1"/>
</dbReference>
<keyword evidence="1 6" id="KW-0479">Metal-binding</keyword>
<name>A0A1C0A4W1_9FIRM</name>
<dbReference type="AlphaFoldDB" id="A0A1C0A4W1"/>
<dbReference type="GO" id="GO:0046872">
    <property type="term" value="F:metal ion binding"/>
    <property type="evidence" value="ECO:0007669"/>
    <property type="project" value="UniProtKB-KW"/>
</dbReference>
<dbReference type="CDD" id="cd02037">
    <property type="entry name" value="Mrp_NBP35"/>
    <property type="match status" value="1"/>
</dbReference>
<comment type="subunit">
    <text evidence="6">Homodimer.</text>
</comment>
<dbReference type="PANTHER" id="PTHR42961">
    <property type="entry name" value="IRON-SULFUR PROTEIN NUBPL"/>
    <property type="match status" value="1"/>
</dbReference>
<evidence type="ECO:0000256" key="3">
    <source>
        <dbReference type="ARBA" id="ARBA00022840"/>
    </source>
</evidence>
<dbReference type="InterPro" id="IPR044304">
    <property type="entry name" value="NUBPL-like"/>
</dbReference>
<reference evidence="7 8" key="2">
    <citation type="submission" date="2016-08" db="EMBL/GenBank/DDBJ databases">
        <title>Orenia metallireducens sp. nov. strain Z6, a Novel Metal-reducing Firmicute from the Deep Subsurface.</title>
        <authorList>
            <person name="Maxim B.I."/>
            <person name="Kenneth K."/>
            <person name="Flynn T.M."/>
            <person name="Oloughlin E.J."/>
            <person name="Locke R.A."/>
            <person name="Weber J.R."/>
            <person name="Egan S.M."/>
            <person name="Mackie R.I."/>
            <person name="Cann I.K."/>
        </authorList>
    </citation>
    <scope>NUCLEOTIDE SEQUENCE [LARGE SCALE GENOMIC DNA]</scope>
    <source>
        <strain evidence="7 8">Z6</strain>
    </source>
</reference>
<evidence type="ECO:0000256" key="2">
    <source>
        <dbReference type="ARBA" id="ARBA00022741"/>
    </source>
</evidence>
<organism evidence="7 8">
    <name type="scientific">Orenia metallireducens</name>
    <dbReference type="NCBI Taxonomy" id="1413210"/>
    <lineage>
        <taxon>Bacteria</taxon>
        <taxon>Bacillati</taxon>
        <taxon>Bacillota</taxon>
        <taxon>Clostridia</taxon>
        <taxon>Halanaerobiales</taxon>
        <taxon>Halobacteroidaceae</taxon>
        <taxon>Orenia</taxon>
    </lineage>
</organism>
<dbReference type="GO" id="GO:0016887">
    <property type="term" value="F:ATP hydrolysis activity"/>
    <property type="evidence" value="ECO:0007669"/>
    <property type="project" value="UniProtKB-UniRule"/>
</dbReference>
<evidence type="ECO:0000313" key="8">
    <source>
        <dbReference type="Proteomes" id="UP000093514"/>
    </source>
</evidence>
<gene>
    <name evidence="7" type="ORF">U472_12350</name>
</gene>
<evidence type="ECO:0000256" key="1">
    <source>
        <dbReference type="ARBA" id="ARBA00022723"/>
    </source>
</evidence>
<evidence type="ECO:0000256" key="6">
    <source>
        <dbReference type="HAMAP-Rule" id="MF_02040"/>
    </source>
</evidence>
<dbReference type="GO" id="GO:0005524">
    <property type="term" value="F:ATP binding"/>
    <property type="evidence" value="ECO:0007669"/>
    <property type="project" value="UniProtKB-UniRule"/>
</dbReference>
<dbReference type="PANTHER" id="PTHR42961:SF2">
    <property type="entry name" value="IRON-SULFUR PROTEIN NUBPL"/>
    <property type="match status" value="1"/>
</dbReference>
<comment type="function">
    <text evidence="6">Binds and transfers iron-sulfur (Fe-S) clusters to target apoproteins. Can hydrolyze ATP.</text>
</comment>
<keyword evidence="8" id="KW-1185">Reference proteome</keyword>
<dbReference type="GO" id="GO:0051539">
    <property type="term" value="F:4 iron, 4 sulfur cluster binding"/>
    <property type="evidence" value="ECO:0007669"/>
    <property type="project" value="TreeGrafter"/>
</dbReference>
<dbReference type="InterPro" id="IPR033756">
    <property type="entry name" value="YlxH/NBP35"/>
</dbReference>
<keyword evidence="6" id="KW-0378">Hydrolase</keyword>
<dbReference type="InterPro" id="IPR019591">
    <property type="entry name" value="Mrp/NBP35_ATP-bd"/>
</dbReference>
<dbReference type="EMBL" id="LWDV01000010">
    <property type="protein sequence ID" value="OCL25159.1"/>
    <property type="molecule type" value="Genomic_DNA"/>
</dbReference>
<comment type="similarity">
    <text evidence="6">Belongs to the Mrp/NBP35 ATP-binding proteins family.</text>
</comment>
<keyword evidence="5 6" id="KW-0411">Iron-sulfur</keyword>
<comment type="caution">
    <text evidence="7">The sequence shown here is derived from an EMBL/GenBank/DDBJ whole genome shotgun (WGS) entry which is preliminary data.</text>
</comment>
<dbReference type="GO" id="GO:0016226">
    <property type="term" value="P:iron-sulfur cluster assembly"/>
    <property type="evidence" value="ECO:0007669"/>
    <property type="project" value="InterPro"/>
</dbReference>
<sequence length="268" mass="29088">MEKMYSVEDGWFKLEHGLVNEGLIAIASGKGGVGKSTVTVNLALALHKLGKRVGIIDADIHGFSIPRIIGLTDKPRAFNEKEIIPPEVNGVKVMSAGSMIDENKAIIWRAPMLLGVLEQFMKDVHWGELDYLLFDLPPGTGDMPLNIMQQISDAGILIVTTPQVAATKVAGRVGAMAQQLDSDILGIIENMSYYQCANCGEKEYIFGQGGGQRMAEELDTKLLIQLPLMATIRQGSDQGKSVVIADPKAEVTKKFIAVAEKIIAQRAR</sequence>
<evidence type="ECO:0000256" key="4">
    <source>
        <dbReference type="ARBA" id="ARBA00023004"/>
    </source>
</evidence>
<evidence type="ECO:0000256" key="5">
    <source>
        <dbReference type="ARBA" id="ARBA00023014"/>
    </source>
</evidence>
<dbReference type="GO" id="GO:0140663">
    <property type="term" value="F:ATP-dependent FeS chaperone activity"/>
    <property type="evidence" value="ECO:0007669"/>
    <property type="project" value="InterPro"/>
</dbReference>
<dbReference type="SUPFAM" id="SSF52540">
    <property type="entry name" value="P-loop containing nucleoside triphosphate hydrolases"/>
    <property type="match status" value="1"/>
</dbReference>
<dbReference type="HAMAP" id="MF_02040">
    <property type="entry name" value="Mrp_NBP35"/>
    <property type="match status" value="1"/>
</dbReference>
<feature type="binding site" evidence="6">
    <location>
        <begin position="29"/>
        <end position="36"/>
    </location>
    <ligand>
        <name>ATP</name>
        <dbReference type="ChEBI" id="CHEBI:30616"/>
    </ligand>
</feature>
<dbReference type="Pfam" id="PF10609">
    <property type="entry name" value="ParA"/>
    <property type="match status" value="1"/>
</dbReference>
<dbReference type="InterPro" id="IPR027417">
    <property type="entry name" value="P-loop_NTPase"/>
</dbReference>
<dbReference type="Proteomes" id="UP000093514">
    <property type="component" value="Unassembled WGS sequence"/>
</dbReference>
<reference evidence="8" key="1">
    <citation type="submission" date="2016-07" db="EMBL/GenBank/DDBJ databases">
        <authorList>
            <person name="Florea S."/>
            <person name="Webb J.S."/>
            <person name="Jaromczyk J."/>
            <person name="Schardl C.L."/>
        </authorList>
    </citation>
    <scope>NUCLEOTIDE SEQUENCE [LARGE SCALE GENOMIC DNA]</scope>
    <source>
        <strain evidence="8">Z6</strain>
    </source>
</reference>
<dbReference type="RefSeq" id="WP_068718988.1">
    <property type="nucleotide sequence ID" value="NZ_LWDV01000010.1"/>
</dbReference>
<proteinExistence type="inferred from homology"/>
<protein>
    <recommendedName>
        <fullName evidence="6">Iron-sulfur cluster carrier protein</fullName>
    </recommendedName>
</protein>
<evidence type="ECO:0000313" key="7">
    <source>
        <dbReference type="EMBL" id="OCL25159.1"/>
    </source>
</evidence>
<dbReference type="Gene3D" id="3.40.50.300">
    <property type="entry name" value="P-loop containing nucleotide triphosphate hydrolases"/>
    <property type="match status" value="1"/>
</dbReference>
<keyword evidence="2 6" id="KW-0547">Nucleotide-binding</keyword>
<keyword evidence="4 6" id="KW-0408">Iron</keyword>
<accession>A0A1C0A4W1</accession>